<dbReference type="Proteomes" id="UP000681356">
    <property type="component" value="Unassembled WGS sequence"/>
</dbReference>
<dbReference type="InterPro" id="IPR012337">
    <property type="entry name" value="RNaseH-like_sf"/>
</dbReference>
<organism evidence="3 4">
    <name type="scientific">Thetidibacter halocola</name>
    <dbReference type="NCBI Taxonomy" id="2827239"/>
    <lineage>
        <taxon>Bacteria</taxon>
        <taxon>Pseudomonadati</taxon>
        <taxon>Pseudomonadota</taxon>
        <taxon>Alphaproteobacteria</taxon>
        <taxon>Rhodobacterales</taxon>
        <taxon>Roseobacteraceae</taxon>
        <taxon>Thetidibacter</taxon>
    </lineage>
</organism>
<feature type="domain" description="Integrase catalytic" evidence="2">
    <location>
        <begin position="1"/>
        <end position="123"/>
    </location>
</feature>
<dbReference type="PANTHER" id="PTHR47515:SF1">
    <property type="entry name" value="BLR2054 PROTEIN"/>
    <property type="match status" value="1"/>
</dbReference>
<dbReference type="PROSITE" id="PS50994">
    <property type="entry name" value="INTEGRASE"/>
    <property type="match status" value="1"/>
</dbReference>
<proteinExistence type="predicted"/>
<feature type="compositionally biased region" description="Basic and acidic residues" evidence="1">
    <location>
        <begin position="120"/>
        <end position="129"/>
    </location>
</feature>
<feature type="region of interest" description="Disordered" evidence="1">
    <location>
        <begin position="98"/>
        <end position="129"/>
    </location>
</feature>
<comment type="caution">
    <text evidence="3">The sequence shown here is derived from an EMBL/GenBank/DDBJ whole genome shotgun (WGS) entry which is preliminary data.</text>
</comment>
<dbReference type="EMBL" id="JAGTUU010000008">
    <property type="protein sequence ID" value="MBS0126255.1"/>
    <property type="molecule type" value="Genomic_DNA"/>
</dbReference>
<dbReference type="AlphaFoldDB" id="A0A8J8BA75"/>
<gene>
    <name evidence="3" type="ORF">KB874_19385</name>
</gene>
<dbReference type="SUPFAM" id="SSF53098">
    <property type="entry name" value="Ribonuclease H-like"/>
    <property type="match status" value="1"/>
</dbReference>
<sequence>MVANTSHSGLRVTRELSAIMARRGRPGTIVSDNGTELTSMAVLRGCQETRIDWHYVAPGKPMQNGFIESFNGSFRDELLNETLFSTLAEVREQIGAWKEDHNRHSPHSSLGNLRPQEFAMKSRLETKAA</sequence>
<accession>A0A8J8BA75</accession>
<evidence type="ECO:0000313" key="4">
    <source>
        <dbReference type="Proteomes" id="UP000681356"/>
    </source>
</evidence>
<dbReference type="PANTHER" id="PTHR47515">
    <property type="entry name" value="LOW CALCIUM RESPONSE LOCUS PROTEIN T"/>
    <property type="match status" value="1"/>
</dbReference>
<evidence type="ECO:0000256" key="1">
    <source>
        <dbReference type="SAM" id="MobiDB-lite"/>
    </source>
</evidence>
<protein>
    <submittedName>
        <fullName evidence="3">Transposase family protein</fullName>
    </submittedName>
</protein>
<dbReference type="GO" id="GO:0015074">
    <property type="term" value="P:DNA integration"/>
    <property type="evidence" value="ECO:0007669"/>
    <property type="project" value="InterPro"/>
</dbReference>
<dbReference type="Pfam" id="PF13683">
    <property type="entry name" value="rve_3"/>
    <property type="match status" value="1"/>
</dbReference>
<evidence type="ECO:0000259" key="2">
    <source>
        <dbReference type="PROSITE" id="PS50994"/>
    </source>
</evidence>
<reference evidence="3" key="1">
    <citation type="submission" date="2021-04" db="EMBL/GenBank/DDBJ databases">
        <authorList>
            <person name="Yoon J."/>
        </authorList>
    </citation>
    <scope>NUCLEOTIDE SEQUENCE</scope>
    <source>
        <strain evidence="3">KMU-90</strain>
    </source>
</reference>
<dbReference type="Gene3D" id="3.30.420.10">
    <property type="entry name" value="Ribonuclease H-like superfamily/Ribonuclease H"/>
    <property type="match status" value="1"/>
</dbReference>
<keyword evidence="4" id="KW-1185">Reference proteome</keyword>
<name>A0A8J8BA75_9RHOB</name>
<evidence type="ECO:0000313" key="3">
    <source>
        <dbReference type="EMBL" id="MBS0126255.1"/>
    </source>
</evidence>
<dbReference type="InterPro" id="IPR036397">
    <property type="entry name" value="RNaseH_sf"/>
</dbReference>
<dbReference type="InterPro" id="IPR001584">
    <property type="entry name" value="Integrase_cat-core"/>
</dbReference>
<dbReference type="GO" id="GO:0003676">
    <property type="term" value="F:nucleic acid binding"/>
    <property type="evidence" value="ECO:0007669"/>
    <property type="project" value="InterPro"/>
</dbReference>